<gene>
    <name evidence="2" type="ORF">C2S53_015610</name>
</gene>
<dbReference type="InterPro" id="IPR036249">
    <property type="entry name" value="Thioredoxin-like_sf"/>
</dbReference>
<feature type="domain" description="Glutaredoxin" evidence="1">
    <location>
        <begin position="96"/>
        <end position="165"/>
    </location>
</feature>
<evidence type="ECO:0000313" key="3">
    <source>
        <dbReference type="Proteomes" id="UP001190926"/>
    </source>
</evidence>
<proteinExistence type="predicted"/>
<dbReference type="AlphaFoldDB" id="A0AAD4JNI8"/>
<dbReference type="Proteomes" id="UP001190926">
    <property type="component" value="Unassembled WGS sequence"/>
</dbReference>
<dbReference type="CDD" id="cd03031">
    <property type="entry name" value="GRX_GRX_like"/>
    <property type="match status" value="1"/>
</dbReference>
<comment type="caution">
    <text evidence="2">The sequence shown here is derived from an EMBL/GenBank/DDBJ whole genome shotgun (WGS) entry which is preliminary data.</text>
</comment>
<reference evidence="2 3" key="1">
    <citation type="journal article" date="2021" name="Nat. Commun.">
        <title>Incipient diploidization of the medicinal plant Perilla within 10,000 years.</title>
        <authorList>
            <person name="Zhang Y."/>
            <person name="Shen Q."/>
            <person name="Leng L."/>
            <person name="Zhang D."/>
            <person name="Chen S."/>
            <person name="Shi Y."/>
            <person name="Ning Z."/>
            <person name="Chen S."/>
        </authorList>
    </citation>
    <scope>NUCLEOTIDE SEQUENCE [LARGE SCALE GENOMIC DNA]</scope>
    <source>
        <strain evidence="3">cv. PC099</strain>
    </source>
</reference>
<dbReference type="InterPro" id="IPR002109">
    <property type="entry name" value="Glutaredoxin"/>
</dbReference>
<name>A0AAD4JNI8_PERFH</name>
<dbReference type="PROSITE" id="PS51354">
    <property type="entry name" value="GLUTAREDOXIN_2"/>
    <property type="match status" value="1"/>
</dbReference>
<dbReference type="EMBL" id="SDAM02000019">
    <property type="protein sequence ID" value="KAH6837088.1"/>
    <property type="molecule type" value="Genomic_DNA"/>
</dbReference>
<sequence length="244" mass="27267">MWLGRTKSRVRFHDAPPPKFACSSFKDIHILLSDDGGDTLDSRGKPSVFHRTRSVKSLIRSLSQLPSFEIAAAAEADEEVEPRPEICIPDAEKTIVVYFTSLRVVRSTFEDCKTVRSILRAFRVPIDERDLSMDSRFTEELQRILGLTEKSKLMLPRVFIAGRYIGGAEEVRCLHESGELKSYVERLPPAELDTCDTCGGYGFILCIDCDGSRKCFSEKAGFRSCTLCNENGLVRCPSCSSAPL</sequence>
<evidence type="ECO:0000313" key="2">
    <source>
        <dbReference type="EMBL" id="KAH6837088.1"/>
    </source>
</evidence>
<evidence type="ECO:0000259" key="1">
    <source>
        <dbReference type="Pfam" id="PF00462"/>
    </source>
</evidence>
<dbReference type="Gene3D" id="3.40.30.10">
    <property type="entry name" value="Glutaredoxin"/>
    <property type="match status" value="1"/>
</dbReference>
<dbReference type="Pfam" id="PF23733">
    <property type="entry name" value="GRXCR1-2_C"/>
    <property type="match status" value="1"/>
</dbReference>
<protein>
    <recommendedName>
        <fullName evidence="1">Glutaredoxin domain-containing protein</fullName>
    </recommendedName>
</protein>
<organism evidence="2 3">
    <name type="scientific">Perilla frutescens var. hirtella</name>
    <name type="common">Perilla citriodora</name>
    <name type="synonym">Perilla setoyensis</name>
    <dbReference type="NCBI Taxonomy" id="608512"/>
    <lineage>
        <taxon>Eukaryota</taxon>
        <taxon>Viridiplantae</taxon>
        <taxon>Streptophyta</taxon>
        <taxon>Embryophyta</taxon>
        <taxon>Tracheophyta</taxon>
        <taxon>Spermatophyta</taxon>
        <taxon>Magnoliopsida</taxon>
        <taxon>eudicotyledons</taxon>
        <taxon>Gunneridae</taxon>
        <taxon>Pentapetalae</taxon>
        <taxon>asterids</taxon>
        <taxon>lamiids</taxon>
        <taxon>Lamiales</taxon>
        <taxon>Lamiaceae</taxon>
        <taxon>Nepetoideae</taxon>
        <taxon>Elsholtzieae</taxon>
        <taxon>Perilla</taxon>
    </lineage>
</organism>
<accession>A0AAD4JNI8</accession>
<keyword evidence="3" id="KW-1185">Reference proteome</keyword>
<dbReference type="SUPFAM" id="SSF52833">
    <property type="entry name" value="Thioredoxin-like"/>
    <property type="match status" value="1"/>
</dbReference>
<dbReference type="PANTHER" id="PTHR45669:SF26">
    <property type="entry name" value="GLUTAREDOXIN DOMAIN-CONTAINING PROTEIN"/>
    <property type="match status" value="1"/>
</dbReference>
<dbReference type="Pfam" id="PF00462">
    <property type="entry name" value="Glutaredoxin"/>
    <property type="match status" value="1"/>
</dbReference>
<dbReference type="PANTHER" id="PTHR45669">
    <property type="entry name" value="GLUTAREDOXIN DOMAIN-CONTAINING CYSTEINE-RICH PROTEIN CG12206-RELATED"/>
    <property type="match status" value="1"/>
</dbReference>